<feature type="compositionally biased region" description="Basic residues" evidence="1">
    <location>
        <begin position="107"/>
        <end position="124"/>
    </location>
</feature>
<accession>A0A9N7USL2</accession>
<feature type="compositionally biased region" description="Basic and acidic residues" evidence="1">
    <location>
        <begin position="64"/>
        <end position="106"/>
    </location>
</feature>
<dbReference type="Proteomes" id="UP001153269">
    <property type="component" value="Unassembled WGS sequence"/>
</dbReference>
<evidence type="ECO:0000256" key="1">
    <source>
        <dbReference type="SAM" id="MobiDB-lite"/>
    </source>
</evidence>
<feature type="region of interest" description="Disordered" evidence="1">
    <location>
        <begin position="1"/>
        <end position="26"/>
    </location>
</feature>
<organism evidence="2 3">
    <name type="scientific">Pleuronectes platessa</name>
    <name type="common">European plaice</name>
    <dbReference type="NCBI Taxonomy" id="8262"/>
    <lineage>
        <taxon>Eukaryota</taxon>
        <taxon>Metazoa</taxon>
        <taxon>Chordata</taxon>
        <taxon>Craniata</taxon>
        <taxon>Vertebrata</taxon>
        <taxon>Euteleostomi</taxon>
        <taxon>Actinopterygii</taxon>
        <taxon>Neopterygii</taxon>
        <taxon>Teleostei</taxon>
        <taxon>Neoteleostei</taxon>
        <taxon>Acanthomorphata</taxon>
        <taxon>Carangaria</taxon>
        <taxon>Pleuronectiformes</taxon>
        <taxon>Pleuronectoidei</taxon>
        <taxon>Pleuronectidae</taxon>
        <taxon>Pleuronectes</taxon>
    </lineage>
</organism>
<keyword evidence="3" id="KW-1185">Reference proteome</keyword>
<proteinExistence type="predicted"/>
<reference evidence="2" key="1">
    <citation type="submission" date="2020-03" db="EMBL/GenBank/DDBJ databases">
        <authorList>
            <person name="Weist P."/>
        </authorList>
    </citation>
    <scope>NUCLEOTIDE SEQUENCE</scope>
</reference>
<feature type="region of interest" description="Disordered" evidence="1">
    <location>
        <begin position="64"/>
        <end position="124"/>
    </location>
</feature>
<dbReference type="AlphaFoldDB" id="A0A9N7USL2"/>
<protein>
    <submittedName>
        <fullName evidence="2">Uncharacterized protein</fullName>
    </submittedName>
</protein>
<sequence length="124" mass="14865">MRGETGGGSCSRCSAGSVPAPGPRTLEERVKVELLSVVVNSEEGSRGACWWRCSPLSYGECQSFRREEDERKKERNNERKKERKKQREEDERKKERKKQREEDERKKERKKQRFDRVHRLKLKW</sequence>
<name>A0A9N7USL2_PLEPL</name>
<gene>
    <name evidence="2" type="ORF">PLEPLA_LOCUS23876</name>
</gene>
<evidence type="ECO:0000313" key="2">
    <source>
        <dbReference type="EMBL" id="CAB1435832.1"/>
    </source>
</evidence>
<evidence type="ECO:0000313" key="3">
    <source>
        <dbReference type="Proteomes" id="UP001153269"/>
    </source>
</evidence>
<dbReference type="EMBL" id="CADEAL010001817">
    <property type="protein sequence ID" value="CAB1435832.1"/>
    <property type="molecule type" value="Genomic_DNA"/>
</dbReference>
<comment type="caution">
    <text evidence="2">The sequence shown here is derived from an EMBL/GenBank/DDBJ whole genome shotgun (WGS) entry which is preliminary data.</text>
</comment>